<protein>
    <recommendedName>
        <fullName evidence="3">Fumarylacetoacetase-like C-terminal domain-containing protein</fullName>
    </recommendedName>
</protein>
<sequence>MHSRTPYSRLVRFHPYIFGRLLGEDISPEVKIGEPVDPTIDIGQVMYQGFPGDPTIKINVYSGSSILSPGQPTGEQLTLGQLLAPLSQSEVGTIRCIGLNYVEHAKEAGLDLPTVPTLFMKPATALAGPCPQPTIIPRSFVADDAADWEAEVAVIIGQSCKNVPESQALDYVLGITAANDVSSRKAQFAQSQWSYSKGFDGACPLGPAVVPLTAIDELSTVKIQAKLNGSVVQQSGLDDLIFGIPKIVSFLSQGTTLPAGTVILTGTPAGVGWTAKPRRTLQHGDVFSVTLSHGVGSLINEIQHEEPDEELDE</sequence>
<dbReference type="InterPro" id="IPR011234">
    <property type="entry name" value="Fumarylacetoacetase-like_C"/>
</dbReference>
<dbReference type="HOGENOM" id="CLU_028458_2_1_1"/>
<evidence type="ECO:0000313" key="5">
    <source>
        <dbReference type="Proteomes" id="UP000019377"/>
    </source>
</evidence>
<feature type="domain" description="Fumarylacetoacetase-like C-terminal" evidence="3">
    <location>
        <begin position="93"/>
        <end position="302"/>
    </location>
</feature>
<gene>
    <name evidence="4" type="ORF">PSEUBRA_SCAF25g00964</name>
</gene>
<keyword evidence="5" id="KW-1185">Reference proteome</keyword>
<dbReference type="Gene3D" id="3.90.850.10">
    <property type="entry name" value="Fumarylacetoacetase-like, C-terminal domain"/>
    <property type="match status" value="1"/>
</dbReference>
<accession>V5EUD5</accession>
<dbReference type="GO" id="GO:0006107">
    <property type="term" value="P:oxaloacetate metabolic process"/>
    <property type="evidence" value="ECO:0007669"/>
    <property type="project" value="UniProtKB-ARBA"/>
</dbReference>
<proteinExistence type="inferred from homology"/>
<reference evidence="5" key="1">
    <citation type="journal article" date="2013" name="Genome Announc.">
        <title>Draft genome sequence of Pseudozyma brasiliensis sp. nov. strain GHG001, a high producer of endo-1,4-xylanase isolated from an insect pest of sugarcane.</title>
        <authorList>
            <person name="Oliveira J.V.D.C."/>
            <person name="dos Santos R.A.C."/>
            <person name="Borges T.A."/>
            <person name="Riano-Pachon D.M."/>
            <person name="Goldman G.H."/>
        </authorList>
    </citation>
    <scope>NUCLEOTIDE SEQUENCE [LARGE SCALE GENOMIC DNA]</scope>
    <source>
        <strain evidence="5">GHG001</strain>
    </source>
</reference>
<dbReference type="GO" id="GO:0046872">
    <property type="term" value="F:metal ion binding"/>
    <property type="evidence" value="ECO:0007669"/>
    <property type="project" value="UniProtKB-KW"/>
</dbReference>
<evidence type="ECO:0000313" key="4">
    <source>
        <dbReference type="EMBL" id="EST06758.1"/>
    </source>
</evidence>
<evidence type="ECO:0000256" key="1">
    <source>
        <dbReference type="ARBA" id="ARBA00010211"/>
    </source>
</evidence>
<dbReference type="Proteomes" id="UP000019377">
    <property type="component" value="Unassembled WGS sequence"/>
</dbReference>
<dbReference type="eggNOG" id="KOG1535">
    <property type="taxonomic scope" value="Eukaryota"/>
</dbReference>
<dbReference type="PANTHER" id="PTHR11820">
    <property type="entry name" value="ACYLPYRUVASE"/>
    <property type="match status" value="1"/>
</dbReference>
<dbReference type="STRING" id="1365824.V5EUD5"/>
<dbReference type="OMA" id="YMHYECE"/>
<dbReference type="GO" id="GO:0050163">
    <property type="term" value="F:oxaloacetate tautomerase activity"/>
    <property type="evidence" value="ECO:0007669"/>
    <property type="project" value="UniProtKB-ARBA"/>
</dbReference>
<dbReference type="GeneID" id="27419454"/>
<dbReference type="FunFam" id="3.90.850.10:FF:000002">
    <property type="entry name" value="2-hydroxyhepta-2,4-diene-1,7-dioate isomerase"/>
    <property type="match status" value="1"/>
</dbReference>
<dbReference type="Pfam" id="PF01557">
    <property type="entry name" value="FAA_hydrolase"/>
    <property type="match status" value="1"/>
</dbReference>
<dbReference type="AlphaFoldDB" id="V5EUD5"/>
<keyword evidence="2" id="KW-0479">Metal-binding</keyword>
<dbReference type="PANTHER" id="PTHR11820:SF7">
    <property type="entry name" value="ACYLPYRUVASE FAHD1, MITOCHONDRIAL"/>
    <property type="match status" value="1"/>
</dbReference>
<organism evidence="4 5">
    <name type="scientific">Kalmanozyma brasiliensis (strain GHG001)</name>
    <name type="common">Yeast</name>
    <name type="synonym">Pseudozyma brasiliensis</name>
    <dbReference type="NCBI Taxonomy" id="1365824"/>
    <lineage>
        <taxon>Eukaryota</taxon>
        <taxon>Fungi</taxon>
        <taxon>Dikarya</taxon>
        <taxon>Basidiomycota</taxon>
        <taxon>Ustilaginomycotina</taxon>
        <taxon>Ustilaginomycetes</taxon>
        <taxon>Ustilaginales</taxon>
        <taxon>Ustilaginaceae</taxon>
        <taxon>Kalmanozyma</taxon>
    </lineage>
</organism>
<dbReference type="SUPFAM" id="SSF56529">
    <property type="entry name" value="FAH"/>
    <property type="match status" value="1"/>
</dbReference>
<dbReference type="RefSeq" id="XP_016291747.1">
    <property type="nucleotide sequence ID" value="XM_016436810.1"/>
</dbReference>
<dbReference type="OrthoDB" id="411064at2759"/>
<dbReference type="GO" id="GO:0018773">
    <property type="term" value="F:acetylpyruvate hydrolase activity"/>
    <property type="evidence" value="ECO:0007669"/>
    <property type="project" value="TreeGrafter"/>
</dbReference>
<name>V5EUD5_KALBG</name>
<dbReference type="InterPro" id="IPR036663">
    <property type="entry name" value="Fumarylacetoacetase_C_sf"/>
</dbReference>
<evidence type="ECO:0000256" key="2">
    <source>
        <dbReference type="ARBA" id="ARBA00022723"/>
    </source>
</evidence>
<evidence type="ECO:0000259" key="3">
    <source>
        <dbReference type="Pfam" id="PF01557"/>
    </source>
</evidence>
<dbReference type="EMBL" id="KI545868">
    <property type="protein sequence ID" value="EST06758.1"/>
    <property type="molecule type" value="Genomic_DNA"/>
</dbReference>
<comment type="similarity">
    <text evidence="1">Belongs to the FAH family.</text>
</comment>